<name>A0A820LX71_9BILA</name>
<organism evidence="2 3">
    <name type="scientific">Rotaria sordida</name>
    <dbReference type="NCBI Taxonomy" id="392033"/>
    <lineage>
        <taxon>Eukaryota</taxon>
        <taxon>Metazoa</taxon>
        <taxon>Spiralia</taxon>
        <taxon>Gnathifera</taxon>
        <taxon>Rotifera</taxon>
        <taxon>Eurotatoria</taxon>
        <taxon>Bdelloidea</taxon>
        <taxon>Philodinida</taxon>
        <taxon>Philodinidae</taxon>
        <taxon>Rotaria</taxon>
    </lineage>
</organism>
<feature type="compositionally biased region" description="Low complexity" evidence="1">
    <location>
        <begin position="21"/>
        <end position="31"/>
    </location>
</feature>
<sequence>ESLSYPRTTTTTISQTENPQEKNSSSESEITSFLSHLGSEIYRKNIREKLIERRKSKEAEIRVRQEEIQVIEDMLEFINQYQIKHSSIVPTSQVQHF</sequence>
<feature type="region of interest" description="Disordered" evidence="1">
    <location>
        <begin position="1"/>
        <end position="31"/>
    </location>
</feature>
<gene>
    <name evidence="2" type="ORF">JBS370_LOCUS42335</name>
</gene>
<proteinExistence type="predicted"/>
<feature type="non-terminal residue" evidence="2">
    <location>
        <position position="97"/>
    </location>
</feature>
<reference evidence="2" key="1">
    <citation type="submission" date="2021-02" db="EMBL/GenBank/DDBJ databases">
        <authorList>
            <person name="Nowell W R."/>
        </authorList>
    </citation>
    <scope>NUCLEOTIDE SEQUENCE</scope>
</reference>
<accession>A0A820LX71</accession>
<evidence type="ECO:0000313" key="3">
    <source>
        <dbReference type="Proteomes" id="UP000663836"/>
    </source>
</evidence>
<dbReference type="AlphaFoldDB" id="A0A820LX71"/>
<dbReference type="Proteomes" id="UP000663836">
    <property type="component" value="Unassembled WGS sequence"/>
</dbReference>
<protein>
    <submittedName>
        <fullName evidence="2">Uncharacterized protein</fullName>
    </submittedName>
</protein>
<evidence type="ECO:0000313" key="2">
    <source>
        <dbReference type="EMBL" id="CAF4364714.1"/>
    </source>
</evidence>
<feature type="non-terminal residue" evidence="2">
    <location>
        <position position="1"/>
    </location>
</feature>
<comment type="caution">
    <text evidence="2">The sequence shown here is derived from an EMBL/GenBank/DDBJ whole genome shotgun (WGS) entry which is preliminary data.</text>
</comment>
<evidence type="ECO:0000256" key="1">
    <source>
        <dbReference type="SAM" id="MobiDB-lite"/>
    </source>
</evidence>
<feature type="compositionally biased region" description="Polar residues" evidence="1">
    <location>
        <begin position="1"/>
        <end position="18"/>
    </location>
</feature>
<dbReference type="EMBL" id="CAJOBD010055283">
    <property type="protein sequence ID" value="CAF4364714.1"/>
    <property type="molecule type" value="Genomic_DNA"/>
</dbReference>